<feature type="region of interest" description="Disordered" evidence="1">
    <location>
        <begin position="69"/>
        <end position="89"/>
    </location>
</feature>
<organism evidence="2">
    <name type="scientific">Anopheles darlingi</name>
    <name type="common">Mosquito</name>
    <dbReference type="NCBI Taxonomy" id="43151"/>
    <lineage>
        <taxon>Eukaryota</taxon>
        <taxon>Metazoa</taxon>
        <taxon>Ecdysozoa</taxon>
        <taxon>Arthropoda</taxon>
        <taxon>Hexapoda</taxon>
        <taxon>Insecta</taxon>
        <taxon>Pterygota</taxon>
        <taxon>Neoptera</taxon>
        <taxon>Endopterygota</taxon>
        <taxon>Diptera</taxon>
        <taxon>Nematocera</taxon>
        <taxon>Culicoidea</taxon>
        <taxon>Culicidae</taxon>
        <taxon>Anophelinae</taxon>
        <taxon>Anopheles</taxon>
    </lineage>
</organism>
<feature type="compositionally biased region" description="Polar residues" evidence="1">
    <location>
        <begin position="1"/>
        <end position="10"/>
    </location>
</feature>
<dbReference type="EMBL" id="GGFL01001763">
    <property type="protein sequence ID" value="MBW65941.1"/>
    <property type="molecule type" value="Transcribed_RNA"/>
</dbReference>
<evidence type="ECO:0000256" key="1">
    <source>
        <dbReference type="SAM" id="MobiDB-lite"/>
    </source>
</evidence>
<accession>A0A2M4CL97</accession>
<dbReference type="AlphaFoldDB" id="A0A2M4CL97"/>
<proteinExistence type="predicted"/>
<feature type="region of interest" description="Disordered" evidence="1">
    <location>
        <begin position="1"/>
        <end position="46"/>
    </location>
</feature>
<sequence>MPASSISRSLASAGMEGREGRRGANQPTNQPTPASGRHRSDDGASERMRSVCTLAFRRTHFKGTWRLLPNGEESCGPDHTHTHTRALVQ</sequence>
<reference evidence="2" key="1">
    <citation type="submission" date="2018-01" db="EMBL/GenBank/DDBJ databases">
        <title>An insight into the sialome of Amazonian anophelines.</title>
        <authorList>
            <person name="Ribeiro J.M."/>
            <person name="Scarpassa V."/>
            <person name="Calvo E."/>
        </authorList>
    </citation>
    <scope>NUCLEOTIDE SEQUENCE</scope>
</reference>
<evidence type="ECO:0000313" key="2">
    <source>
        <dbReference type="EMBL" id="MBW65941.1"/>
    </source>
</evidence>
<name>A0A2M4CL97_ANODA</name>
<protein>
    <submittedName>
        <fullName evidence="2">Uncharacterized protein</fullName>
    </submittedName>
</protein>